<dbReference type="Proteomes" id="UP000077684">
    <property type="component" value="Unassembled WGS sequence"/>
</dbReference>
<evidence type="ECO:0000313" key="2">
    <source>
        <dbReference type="EMBL" id="KAE8254290.1"/>
    </source>
</evidence>
<evidence type="ECO:0000313" key="3">
    <source>
        <dbReference type="Proteomes" id="UP000077684"/>
    </source>
</evidence>
<organism evidence="2 3">
    <name type="scientific">Tilletia controversa</name>
    <name type="common">dwarf bunt fungus</name>
    <dbReference type="NCBI Taxonomy" id="13291"/>
    <lineage>
        <taxon>Eukaryota</taxon>
        <taxon>Fungi</taxon>
        <taxon>Dikarya</taxon>
        <taxon>Basidiomycota</taxon>
        <taxon>Ustilaginomycotina</taxon>
        <taxon>Exobasidiomycetes</taxon>
        <taxon>Tilletiales</taxon>
        <taxon>Tilletiaceae</taxon>
        <taxon>Tilletia</taxon>
    </lineage>
</organism>
<dbReference type="AlphaFoldDB" id="A0A8X7MZ98"/>
<dbReference type="EMBL" id="LWDE02000057">
    <property type="protein sequence ID" value="KAE8254290.1"/>
    <property type="molecule type" value="Genomic_DNA"/>
</dbReference>
<accession>A0A8X7MZ98</accession>
<reference evidence="2" key="1">
    <citation type="submission" date="2016-04" db="EMBL/GenBank/DDBJ databases">
        <authorList>
            <person name="Nguyen H.D."/>
            <person name="Samba Siva P."/>
            <person name="Cullis J."/>
            <person name="Levesque C.A."/>
            <person name="Hambleton S."/>
        </authorList>
    </citation>
    <scope>NUCLEOTIDE SEQUENCE</scope>
    <source>
        <strain evidence="2">DAOMC 236426</strain>
    </source>
</reference>
<name>A0A8X7MZ98_9BASI</name>
<feature type="compositionally biased region" description="Basic and acidic residues" evidence="1">
    <location>
        <begin position="48"/>
        <end position="63"/>
    </location>
</feature>
<feature type="region of interest" description="Disordered" evidence="1">
    <location>
        <begin position="33"/>
        <end position="115"/>
    </location>
</feature>
<gene>
    <name evidence="2" type="ORF">A4X06_0g967</name>
</gene>
<evidence type="ECO:0000256" key="1">
    <source>
        <dbReference type="SAM" id="MobiDB-lite"/>
    </source>
</evidence>
<comment type="caution">
    <text evidence="2">The sequence shown here is derived from an EMBL/GenBank/DDBJ whole genome shotgun (WGS) entry which is preliminary data.</text>
</comment>
<reference evidence="2" key="2">
    <citation type="journal article" date="2019" name="IMA Fungus">
        <title>Genome sequencing and comparison of five Tilletia species to identify candidate genes for the detection of regulated species infecting wheat.</title>
        <authorList>
            <person name="Nguyen H.D.T."/>
            <person name="Sultana T."/>
            <person name="Kesanakurti P."/>
            <person name="Hambleton S."/>
        </authorList>
    </citation>
    <scope>NUCLEOTIDE SEQUENCE</scope>
    <source>
        <strain evidence="2">DAOMC 236426</strain>
    </source>
</reference>
<sequence>MAAPIKRNADGTVDLGSLNAHVSHLKGKYAQNAANYEANTGHKMQFQQHDDPHKHDGPKHTNDGEEEKEEEKEKQSRLQAKLARWGTESEKGGRRRQRGAVEQEGMNGQLRTWYA</sequence>
<proteinExistence type="predicted"/>
<protein>
    <submittedName>
        <fullName evidence="2">Uncharacterized protein</fullName>
    </submittedName>
</protein>
<keyword evidence="3" id="KW-1185">Reference proteome</keyword>